<sequence>MIPGPFSYHRPATVADAVKLLSTLGDEARPLAGGHSLVPMMKLRLATPEHLVDLHGVAGLKGIRRDGGKVVIGAMTTQHELLASDEIAKSIPILQETALLIADPQVRYRGTIGGNIANGDPGNDMPALMMTLGATYRLEGPQGGREVAAADFYQGAYFTAIEPGELVTAISIAVPPAGHGHAYEKLKRKVGDYATAAAAVILTMSGGKVATCTVGLTNLSETPLLADAAAKAVIGTSLDPATLKKAAAAAEAIMAPAADARGPVEYRKHVGGIMVMRALQRAAAKAA</sequence>
<organism evidence="5 6">
    <name type="scientific">Bradyrhizobium jicamae</name>
    <dbReference type="NCBI Taxonomy" id="280332"/>
    <lineage>
        <taxon>Bacteria</taxon>
        <taxon>Pseudomonadati</taxon>
        <taxon>Pseudomonadota</taxon>
        <taxon>Alphaproteobacteria</taxon>
        <taxon>Hyphomicrobiales</taxon>
        <taxon>Nitrobacteraceae</taxon>
        <taxon>Bradyrhizobium</taxon>
    </lineage>
</organism>
<keyword evidence="2" id="KW-0274">FAD</keyword>
<evidence type="ECO:0000313" key="6">
    <source>
        <dbReference type="Proteomes" id="UP001315278"/>
    </source>
</evidence>
<dbReference type="InterPro" id="IPR016167">
    <property type="entry name" value="FAD-bd_PCMH_sub1"/>
</dbReference>
<name>A0ABS5FCR6_9BRAD</name>
<comment type="caution">
    <text evidence="5">The sequence shown here is derived from an EMBL/GenBank/DDBJ whole genome shotgun (WGS) entry which is preliminary data.</text>
</comment>
<feature type="domain" description="FAD-binding PCMH-type" evidence="4">
    <location>
        <begin position="1"/>
        <end position="177"/>
    </location>
</feature>
<keyword evidence="6" id="KW-1185">Reference proteome</keyword>
<dbReference type="Gene3D" id="3.30.390.50">
    <property type="entry name" value="CO dehydrogenase flavoprotein, C-terminal domain"/>
    <property type="match status" value="1"/>
</dbReference>
<evidence type="ECO:0000313" key="5">
    <source>
        <dbReference type="EMBL" id="MBR0794582.1"/>
    </source>
</evidence>
<accession>A0ABS5FCR6</accession>
<keyword evidence="1" id="KW-0285">Flavoprotein</keyword>
<dbReference type="InterPro" id="IPR005107">
    <property type="entry name" value="CO_DH_flav_C"/>
</dbReference>
<dbReference type="SMART" id="SM01092">
    <property type="entry name" value="CO_deh_flav_C"/>
    <property type="match status" value="1"/>
</dbReference>
<dbReference type="SUPFAM" id="SSF55447">
    <property type="entry name" value="CO dehydrogenase flavoprotein C-terminal domain-like"/>
    <property type="match status" value="1"/>
</dbReference>
<dbReference type="Proteomes" id="UP001315278">
    <property type="component" value="Unassembled WGS sequence"/>
</dbReference>
<evidence type="ECO:0000256" key="3">
    <source>
        <dbReference type="ARBA" id="ARBA00023002"/>
    </source>
</evidence>
<dbReference type="InterPro" id="IPR051312">
    <property type="entry name" value="Diverse_Substr_Oxidored"/>
</dbReference>
<dbReference type="PANTHER" id="PTHR42659:SF2">
    <property type="entry name" value="XANTHINE DEHYDROGENASE SUBUNIT C-RELATED"/>
    <property type="match status" value="1"/>
</dbReference>
<dbReference type="SUPFAM" id="SSF56176">
    <property type="entry name" value="FAD-binding/transporter-associated domain-like"/>
    <property type="match status" value="1"/>
</dbReference>
<dbReference type="InterPro" id="IPR036683">
    <property type="entry name" value="CO_DH_flav_C_dom_sf"/>
</dbReference>
<dbReference type="EMBL" id="JAFCJH010000003">
    <property type="protein sequence ID" value="MBR0794582.1"/>
    <property type="molecule type" value="Genomic_DNA"/>
</dbReference>
<dbReference type="Pfam" id="PF03450">
    <property type="entry name" value="CO_deh_flav_C"/>
    <property type="match status" value="1"/>
</dbReference>
<proteinExistence type="predicted"/>
<dbReference type="RefSeq" id="WP_212491786.1">
    <property type="nucleotide sequence ID" value="NZ_JAFCJH010000003.1"/>
</dbReference>
<dbReference type="Pfam" id="PF00941">
    <property type="entry name" value="FAD_binding_5"/>
    <property type="match status" value="1"/>
</dbReference>
<dbReference type="InterPro" id="IPR016166">
    <property type="entry name" value="FAD-bd_PCMH"/>
</dbReference>
<dbReference type="InterPro" id="IPR036318">
    <property type="entry name" value="FAD-bd_PCMH-like_sf"/>
</dbReference>
<dbReference type="InterPro" id="IPR002346">
    <property type="entry name" value="Mopterin_DH_FAD-bd"/>
</dbReference>
<reference evidence="6" key="1">
    <citation type="journal article" date="2021" name="ISME J.">
        <title>Evolutionary origin and ecological implication of a unique nif island in free-living Bradyrhizobium lineages.</title>
        <authorList>
            <person name="Tao J."/>
        </authorList>
    </citation>
    <scope>NUCLEOTIDE SEQUENCE [LARGE SCALE GENOMIC DNA]</scope>
    <source>
        <strain evidence="6">SZCCT0434</strain>
    </source>
</reference>
<evidence type="ECO:0000256" key="1">
    <source>
        <dbReference type="ARBA" id="ARBA00022630"/>
    </source>
</evidence>
<evidence type="ECO:0000259" key="4">
    <source>
        <dbReference type="PROSITE" id="PS51387"/>
    </source>
</evidence>
<keyword evidence="3" id="KW-0560">Oxidoreductase</keyword>
<dbReference type="Gene3D" id="3.30.43.10">
    <property type="entry name" value="Uridine Diphospho-n-acetylenolpyruvylglucosamine Reductase, domain 2"/>
    <property type="match status" value="1"/>
</dbReference>
<dbReference type="InterPro" id="IPR016169">
    <property type="entry name" value="FAD-bd_PCMH_sub2"/>
</dbReference>
<protein>
    <submittedName>
        <fullName evidence="5">Xanthine dehydrogenase family protein subunit M</fullName>
    </submittedName>
</protein>
<dbReference type="PROSITE" id="PS51387">
    <property type="entry name" value="FAD_PCMH"/>
    <property type="match status" value="1"/>
</dbReference>
<dbReference type="PANTHER" id="PTHR42659">
    <property type="entry name" value="XANTHINE DEHYDROGENASE SUBUNIT C-RELATED"/>
    <property type="match status" value="1"/>
</dbReference>
<evidence type="ECO:0000256" key="2">
    <source>
        <dbReference type="ARBA" id="ARBA00022827"/>
    </source>
</evidence>
<dbReference type="Gene3D" id="3.30.465.10">
    <property type="match status" value="1"/>
</dbReference>
<gene>
    <name evidence="5" type="ORF">JQ615_04165</name>
</gene>